<dbReference type="Proteomes" id="UP000826271">
    <property type="component" value="Unassembled WGS sequence"/>
</dbReference>
<dbReference type="SMART" id="SM00577">
    <property type="entry name" value="CPDc"/>
    <property type="match status" value="1"/>
</dbReference>
<dbReference type="GO" id="GO:0005634">
    <property type="term" value="C:nucleus"/>
    <property type="evidence" value="ECO:0007669"/>
    <property type="project" value="UniProtKB-SubCell"/>
</dbReference>
<keyword evidence="20" id="KW-1185">Reference proteome</keyword>
<dbReference type="GO" id="GO:0046872">
    <property type="term" value="F:metal ion binding"/>
    <property type="evidence" value="ECO:0007669"/>
    <property type="project" value="UniProtKB-KW"/>
</dbReference>
<dbReference type="Gene3D" id="3.30.160.20">
    <property type="match status" value="2"/>
</dbReference>
<evidence type="ECO:0000256" key="14">
    <source>
        <dbReference type="ARBA" id="ARBA00048336"/>
    </source>
</evidence>
<comment type="catalytic activity">
    <reaction evidence="14">
        <text>O-phospho-L-threonyl-[protein] + H2O = L-threonyl-[protein] + phosphate</text>
        <dbReference type="Rhea" id="RHEA:47004"/>
        <dbReference type="Rhea" id="RHEA-COMP:11060"/>
        <dbReference type="Rhea" id="RHEA-COMP:11605"/>
        <dbReference type="ChEBI" id="CHEBI:15377"/>
        <dbReference type="ChEBI" id="CHEBI:30013"/>
        <dbReference type="ChEBI" id="CHEBI:43474"/>
        <dbReference type="ChEBI" id="CHEBI:61977"/>
        <dbReference type="EC" id="3.1.3.16"/>
    </reaction>
</comment>
<evidence type="ECO:0000256" key="8">
    <source>
        <dbReference type="ARBA" id="ARBA00022801"/>
    </source>
</evidence>
<evidence type="ECO:0000256" key="5">
    <source>
        <dbReference type="ARBA" id="ARBA00013081"/>
    </source>
</evidence>
<proteinExistence type="predicted"/>
<dbReference type="InterPro" id="IPR023214">
    <property type="entry name" value="HAD_sf"/>
</dbReference>
<comment type="cofactor">
    <cofactor evidence="1">
        <name>Mn(2+)</name>
        <dbReference type="ChEBI" id="CHEBI:29035"/>
    </cofactor>
</comment>
<evidence type="ECO:0000256" key="13">
    <source>
        <dbReference type="ARBA" id="ARBA00047761"/>
    </source>
</evidence>
<evidence type="ECO:0000256" key="4">
    <source>
        <dbReference type="ARBA" id="ARBA00004123"/>
    </source>
</evidence>
<gene>
    <name evidence="19" type="ORF">BUALT_Bualt18G0108700</name>
</gene>
<dbReference type="GO" id="GO:0003723">
    <property type="term" value="F:RNA binding"/>
    <property type="evidence" value="ECO:0007669"/>
    <property type="project" value="UniProtKB-UniRule"/>
</dbReference>
<dbReference type="InterPro" id="IPR004274">
    <property type="entry name" value="FCP1_dom"/>
</dbReference>
<dbReference type="SUPFAM" id="SSF56784">
    <property type="entry name" value="HAD-like"/>
    <property type="match status" value="1"/>
</dbReference>
<evidence type="ECO:0000256" key="11">
    <source>
        <dbReference type="ARBA" id="ARBA00023163"/>
    </source>
</evidence>
<dbReference type="SUPFAM" id="SSF54768">
    <property type="entry name" value="dsRNA-binding domain-like"/>
    <property type="match status" value="2"/>
</dbReference>
<keyword evidence="9 15" id="KW-0694">RNA-binding</keyword>
<dbReference type="EC" id="3.1.3.16" evidence="5"/>
<reference evidence="19" key="1">
    <citation type="submission" date="2019-10" db="EMBL/GenBank/DDBJ databases">
        <authorList>
            <person name="Zhang R."/>
            <person name="Pan Y."/>
            <person name="Wang J."/>
            <person name="Ma R."/>
            <person name="Yu S."/>
        </authorList>
    </citation>
    <scope>NUCLEOTIDE SEQUENCE</scope>
    <source>
        <strain evidence="19">LA-IB0</strain>
        <tissue evidence="19">Leaf</tissue>
    </source>
</reference>
<keyword evidence="10" id="KW-0805">Transcription regulation</keyword>
<feature type="compositionally biased region" description="Acidic residues" evidence="16">
    <location>
        <begin position="523"/>
        <end position="533"/>
    </location>
</feature>
<dbReference type="FunFam" id="3.40.50.1000:FF:000035">
    <property type="entry name" value="RNA polymerase II C-terminal domain phosphatase-like 1"/>
    <property type="match status" value="1"/>
</dbReference>
<keyword evidence="12" id="KW-0539">Nucleus</keyword>
<evidence type="ECO:0000256" key="6">
    <source>
        <dbReference type="ARBA" id="ARBA00022473"/>
    </source>
</evidence>
<keyword evidence="7" id="KW-0479">Metal-binding</keyword>
<dbReference type="EMBL" id="WHWC01000018">
    <property type="protein sequence ID" value="KAG8365476.1"/>
    <property type="molecule type" value="Genomic_DNA"/>
</dbReference>
<dbReference type="InterPro" id="IPR014720">
    <property type="entry name" value="dsRBD_dom"/>
</dbReference>
<accession>A0AAV6WC37</accession>
<dbReference type="PANTHER" id="PTHR23081:SF0">
    <property type="entry name" value="RNA POLYMERASE II C-TERMINAL DOMAIN PHOSPHATASE-LIKE 1"/>
    <property type="match status" value="1"/>
</dbReference>
<comment type="cofactor">
    <cofactor evidence="2">
        <name>Co(2+)</name>
        <dbReference type="ChEBI" id="CHEBI:48828"/>
    </cofactor>
</comment>
<dbReference type="GO" id="GO:0045892">
    <property type="term" value="P:negative regulation of DNA-templated transcription"/>
    <property type="evidence" value="ECO:0007669"/>
    <property type="project" value="UniProtKB-ARBA"/>
</dbReference>
<keyword evidence="11" id="KW-0804">Transcription</keyword>
<feature type="domain" description="DRBM" evidence="17">
    <location>
        <begin position="799"/>
        <end position="869"/>
    </location>
</feature>
<evidence type="ECO:0000256" key="1">
    <source>
        <dbReference type="ARBA" id="ARBA00001936"/>
    </source>
</evidence>
<comment type="caution">
    <text evidence="19">The sequence shown here is derived from an EMBL/GenBank/DDBJ whole genome shotgun (WGS) entry which is preliminary data.</text>
</comment>
<evidence type="ECO:0000256" key="7">
    <source>
        <dbReference type="ARBA" id="ARBA00022723"/>
    </source>
</evidence>
<keyword evidence="8" id="KW-0378">Hydrolase</keyword>
<evidence type="ECO:0000256" key="9">
    <source>
        <dbReference type="ARBA" id="ARBA00022884"/>
    </source>
</evidence>
<dbReference type="PROSITE" id="PS50137">
    <property type="entry name" value="DS_RBD"/>
    <property type="match status" value="2"/>
</dbReference>
<evidence type="ECO:0000256" key="10">
    <source>
        <dbReference type="ARBA" id="ARBA00023015"/>
    </source>
</evidence>
<comment type="subcellular location">
    <subcellularLocation>
        <location evidence="4">Nucleus</location>
    </subcellularLocation>
</comment>
<comment type="cofactor">
    <cofactor evidence="3">
        <name>Mg(2+)</name>
        <dbReference type="ChEBI" id="CHEBI:18420"/>
    </cofactor>
</comment>
<dbReference type="GO" id="GO:0009755">
    <property type="term" value="P:hormone-mediated signaling pathway"/>
    <property type="evidence" value="ECO:0007669"/>
    <property type="project" value="UniProtKB-ARBA"/>
</dbReference>
<dbReference type="InterPro" id="IPR036412">
    <property type="entry name" value="HAD-like_sf"/>
</dbReference>
<name>A0AAV6WC37_9LAMI</name>
<dbReference type="GO" id="GO:0008420">
    <property type="term" value="F:RNA polymerase II CTD heptapeptide repeat phosphatase activity"/>
    <property type="evidence" value="ECO:0007669"/>
    <property type="project" value="InterPro"/>
</dbReference>
<dbReference type="SMART" id="SM00358">
    <property type="entry name" value="DSRM"/>
    <property type="match status" value="2"/>
</dbReference>
<dbReference type="Pfam" id="PF00035">
    <property type="entry name" value="dsrm"/>
    <property type="match status" value="2"/>
</dbReference>
<organism evidence="19 20">
    <name type="scientific">Buddleja alternifolia</name>
    <dbReference type="NCBI Taxonomy" id="168488"/>
    <lineage>
        <taxon>Eukaryota</taxon>
        <taxon>Viridiplantae</taxon>
        <taxon>Streptophyta</taxon>
        <taxon>Embryophyta</taxon>
        <taxon>Tracheophyta</taxon>
        <taxon>Spermatophyta</taxon>
        <taxon>Magnoliopsida</taxon>
        <taxon>eudicotyledons</taxon>
        <taxon>Gunneridae</taxon>
        <taxon>Pentapetalae</taxon>
        <taxon>asterids</taxon>
        <taxon>lamiids</taxon>
        <taxon>Lamiales</taxon>
        <taxon>Scrophulariaceae</taxon>
        <taxon>Buddlejeae</taxon>
        <taxon>Buddleja</taxon>
    </lineage>
</organism>
<evidence type="ECO:0000256" key="2">
    <source>
        <dbReference type="ARBA" id="ARBA00001941"/>
    </source>
</evidence>
<dbReference type="AlphaFoldDB" id="A0AAV6WC37"/>
<evidence type="ECO:0000256" key="12">
    <source>
        <dbReference type="ARBA" id="ARBA00023242"/>
    </source>
</evidence>
<evidence type="ECO:0000256" key="16">
    <source>
        <dbReference type="SAM" id="MobiDB-lite"/>
    </source>
</evidence>
<sequence length="1007" mass="111748">MYGKSVVVYEGERVLGEVELRLEDGVVLREEIKEIRISHYSPPSERCPPLAVLHTINSSNGLCFKLESTAKNQESPIAHLHATCLKDNKAAVASIGGGEIHLVAMHSRKFSGQRPCFWGFNVASSVYNSYLVMLNLRCLGIVFDLDETLIVANTMRSFEDRIDALHRKINSESDPQRVSGMLAEIKRYQDDKSILKQYAESDQVIDNGKIIKAESEVVLALSDNHQTIVRPLIRLQDRNIILTRINPQIRDTSVLVRLRPAWEDLRSYLTARGRKRFEVFVCTMAERDYALEMWRLLDPESNLINPRELLDRIVCVKSGSRKALFNVFQDGSCHPKMALVIDDRLKVWDEQDQPRVHVVPAFAPYFAPQAEANNTIPVLCVARNVACNVRGGFYKEFDEGLLQRILEVAYEDDLKDVPSPPDVSNFLISEDDPSASSGNKDSLGFDGMADAEVERRLKEAMTVSSSAPTTVMNLDPRIAPALQYPVPLSSFAVPPPTIQGPAVPFHNQQLPQVTTLHTSPATEEGEVPESELDPDTRRRLLILQHGQDMREHPPSESQFPARPPMHVPLPRVPPPMQLNRVAPSMEFPLNTDSHLIENHQAQHPPFLQKVETSIPPVRVLEGQRLLKEIIRETYDQCLLLCHVISLLLLFGEDSPMTQLSPANKDLDLEAGQIDPSSETPTGALQDIAFKCGTKVEFKHALVSSTELQFSVEVLFAGEKIGEGIGRTRREAQRQASEGSLLYLADKYLSQLKTNSGHNGFVGDVSSFGYQSMPKEEYAPASVQPRILDPRIEASKKSMGSISALKELCMMEGLGVAFQTRPHFSTNRGQKNEVYAEVEINGQVLGKGIGLTWDEAKSQAAEEALGALIPMLGQFPYKRQGSPRSMQGISNKRSEVGTKRSALLGSSEFVALTCKCCASKQKNAKLIMRPEDAASRSKSTLYGNGTIVTVNVGHARSVGNFVGAAKRGKQWLMAVIRDISWLLIEDIVNSTGIIISLTLCLVTELGRI</sequence>
<evidence type="ECO:0000313" key="20">
    <source>
        <dbReference type="Proteomes" id="UP000826271"/>
    </source>
</evidence>
<feature type="domain" description="DRBM" evidence="17">
    <location>
        <begin position="679"/>
        <end position="745"/>
    </location>
</feature>
<dbReference type="PANTHER" id="PTHR23081">
    <property type="entry name" value="RNA POLYMERASE II CTD PHOSPHATASE"/>
    <property type="match status" value="1"/>
</dbReference>
<evidence type="ECO:0000259" key="17">
    <source>
        <dbReference type="PROSITE" id="PS50137"/>
    </source>
</evidence>
<evidence type="ECO:0000256" key="3">
    <source>
        <dbReference type="ARBA" id="ARBA00001946"/>
    </source>
</evidence>
<keyword evidence="6" id="KW-0217">Developmental protein</keyword>
<feature type="region of interest" description="Disordered" evidence="16">
    <location>
        <begin position="517"/>
        <end position="536"/>
    </location>
</feature>
<dbReference type="Gene3D" id="3.40.50.1000">
    <property type="entry name" value="HAD superfamily/HAD-like"/>
    <property type="match status" value="1"/>
</dbReference>
<comment type="catalytic activity">
    <reaction evidence="13">
        <text>O-phospho-L-seryl-[protein] + H2O = L-seryl-[protein] + phosphate</text>
        <dbReference type="Rhea" id="RHEA:20629"/>
        <dbReference type="Rhea" id="RHEA-COMP:9863"/>
        <dbReference type="Rhea" id="RHEA-COMP:11604"/>
        <dbReference type="ChEBI" id="CHEBI:15377"/>
        <dbReference type="ChEBI" id="CHEBI:29999"/>
        <dbReference type="ChEBI" id="CHEBI:43474"/>
        <dbReference type="ChEBI" id="CHEBI:83421"/>
        <dbReference type="EC" id="3.1.3.16"/>
    </reaction>
</comment>
<dbReference type="PROSITE" id="PS50969">
    <property type="entry name" value="FCP1"/>
    <property type="match status" value="1"/>
</dbReference>
<dbReference type="InterPro" id="IPR039189">
    <property type="entry name" value="Fcp1"/>
</dbReference>
<protein>
    <recommendedName>
        <fullName evidence="5">protein-serine/threonine phosphatase</fullName>
        <ecNumber evidence="5">3.1.3.16</ecNumber>
    </recommendedName>
</protein>
<dbReference type="FunFam" id="3.30.160.20:FF:000035">
    <property type="entry name" value="RNA polymerase II C-terminal domain phosphatase-like 2"/>
    <property type="match status" value="1"/>
</dbReference>
<evidence type="ECO:0000313" key="19">
    <source>
        <dbReference type="EMBL" id="KAG8365476.1"/>
    </source>
</evidence>
<evidence type="ECO:0000256" key="15">
    <source>
        <dbReference type="PROSITE-ProRule" id="PRU00266"/>
    </source>
</evidence>
<evidence type="ECO:0000259" key="18">
    <source>
        <dbReference type="PROSITE" id="PS50969"/>
    </source>
</evidence>
<feature type="domain" description="FCP1 homology" evidence="18">
    <location>
        <begin position="134"/>
        <end position="382"/>
    </location>
</feature>
<dbReference type="Pfam" id="PF03031">
    <property type="entry name" value="NIF"/>
    <property type="match status" value="1"/>
</dbReference>